<dbReference type="InterPro" id="IPR011006">
    <property type="entry name" value="CheY-like_superfamily"/>
</dbReference>
<dbReference type="FunFam" id="3.40.50.2300:FF:000021">
    <property type="entry name" value="Two-component system response regulator KdpE"/>
    <property type="match status" value="1"/>
</dbReference>
<dbReference type="OrthoDB" id="9802426at2"/>
<feature type="modified residue" description="4-aspartylphosphate" evidence="10">
    <location>
        <position position="53"/>
    </location>
</feature>
<dbReference type="InterPro" id="IPR039420">
    <property type="entry name" value="WalR-like"/>
</dbReference>
<protein>
    <recommendedName>
        <fullName evidence="2">Stage 0 sporulation protein A homolog</fullName>
    </recommendedName>
</protein>
<dbReference type="AlphaFoldDB" id="A0A371AYV3"/>
<evidence type="ECO:0000256" key="1">
    <source>
        <dbReference type="ARBA" id="ARBA00004496"/>
    </source>
</evidence>
<name>A0A371AYV3_9FIRM</name>
<keyword evidence="3" id="KW-0963">Cytoplasm</keyword>
<evidence type="ECO:0000256" key="9">
    <source>
        <dbReference type="ARBA" id="ARBA00024867"/>
    </source>
</evidence>
<evidence type="ECO:0000259" key="12">
    <source>
        <dbReference type="PROSITE" id="PS50110"/>
    </source>
</evidence>
<dbReference type="PROSITE" id="PS50110">
    <property type="entry name" value="RESPONSE_REGULATORY"/>
    <property type="match status" value="1"/>
</dbReference>
<evidence type="ECO:0000256" key="5">
    <source>
        <dbReference type="ARBA" id="ARBA00023012"/>
    </source>
</evidence>
<dbReference type="CDD" id="cd17620">
    <property type="entry name" value="REC_OmpR_KdpE-like"/>
    <property type="match status" value="1"/>
</dbReference>
<dbReference type="SMART" id="SM00862">
    <property type="entry name" value="Trans_reg_C"/>
    <property type="match status" value="1"/>
</dbReference>
<dbReference type="Gene3D" id="1.10.10.10">
    <property type="entry name" value="Winged helix-like DNA-binding domain superfamily/Winged helix DNA-binding domain"/>
    <property type="match status" value="1"/>
</dbReference>
<comment type="caution">
    <text evidence="14">The sequence shown here is derived from an EMBL/GenBank/DDBJ whole genome shotgun (WGS) entry which is preliminary data.</text>
</comment>
<dbReference type="CDD" id="cd00383">
    <property type="entry name" value="trans_reg_C"/>
    <property type="match status" value="1"/>
</dbReference>
<evidence type="ECO:0000256" key="6">
    <source>
        <dbReference type="ARBA" id="ARBA00023015"/>
    </source>
</evidence>
<dbReference type="PANTHER" id="PTHR48111">
    <property type="entry name" value="REGULATOR OF RPOS"/>
    <property type="match status" value="1"/>
</dbReference>
<dbReference type="PANTHER" id="PTHR48111:SF50">
    <property type="entry name" value="KDP OPERON TRANSCRIPTIONAL REGULATORY PROTEIN KDPE"/>
    <property type="match status" value="1"/>
</dbReference>
<evidence type="ECO:0000259" key="13">
    <source>
        <dbReference type="PROSITE" id="PS51755"/>
    </source>
</evidence>
<keyword evidence="5" id="KW-0902">Two-component regulatory system</keyword>
<feature type="domain" description="Response regulatory" evidence="12">
    <location>
        <begin position="4"/>
        <end position="117"/>
    </location>
</feature>
<dbReference type="GO" id="GO:0000987">
    <property type="term" value="F:cis-regulatory region sequence-specific DNA binding"/>
    <property type="evidence" value="ECO:0007669"/>
    <property type="project" value="UniProtKB-ARBA"/>
</dbReference>
<evidence type="ECO:0000256" key="10">
    <source>
        <dbReference type="PROSITE-ProRule" id="PRU00169"/>
    </source>
</evidence>
<organism evidence="14 15">
    <name type="scientific">Anaerosacchariphilus polymeriproducens</name>
    <dbReference type="NCBI Taxonomy" id="1812858"/>
    <lineage>
        <taxon>Bacteria</taxon>
        <taxon>Bacillati</taxon>
        <taxon>Bacillota</taxon>
        <taxon>Clostridia</taxon>
        <taxon>Lachnospirales</taxon>
        <taxon>Lachnospiraceae</taxon>
        <taxon>Anaerosacchariphilus</taxon>
    </lineage>
</organism>
<sequence length="231" mass="26119">MEPLILVVDDEKSIRNFLQVSIETQGYKCVDTDNGSSALMLAVSRCPDIIILDLGLPDIDGLEVIKKLRAFSQVPIIVISARGHDREKVEALDAGADDYLTKPFSVLELLARIRVILRHNSLNEAPAEAEDLIYKIKNLVIDTDKRRIWLDNEEVRLTPNEYKVLMLLAKNRGKVLTHKFITKDIWGGILAEDIQSLRVCMGNLRRKLGEDPSQPKYIITEIGVGYRLVDE</sequence>
<proteinExistence type="predicted"/>
<evidence type="ECO:0000256" key="8">
    <source>
        <dbReference type="ARBA" id="ARBA00023163"/>
    </source>
</evidence>
<keyword evidence="4 10" id="KW-0597">Phosphoprotein</keyword>
<evidence type="ECO:0000256" key="4">
    <source>
        <dbReference type="ARBA" id="ARBA00022553"/>
    </source>
</evidence>
<dbReference type="GO" id="GO:0042802">
    <property type="term" value="F:identical protein binding"/>
    <property type="evidence" value="ECO:0007669"/>
    <property type="project" value="UniProtKB-ARBA"/>
</dbReference>
<evidence type="ECO:0000256" key="7">
    <source>
        <dbReference type="ARBA" id="ARBA00023125"/>
    </source>
</evidence>
<keyword evidence="6" id="KW-0805">Transcription regulation</keyword>
<keyword evidence="8" id="KW-0804">Transcription</keyword>
<dbReference type="GO" id="GO:0000156">
    <property type="term" value="F:phosphorelay response regulator activity"/>
    <property type="evidence" value="ECO:0007669"/>
    <property type="project" value="TreeGrafter"/>
</dbReference>
<dbReference type="Proteomes" id="UP000255036">
    <property type="component" value="Unassembled WGS sequence"/>
</dbReference>
<keyword evidence="7 11" id="KW-0238">DNA-binding</keyword>
<comment type="subcellular location">
    <subcellularLocation>
        <location evidence="1">Cytoplasm</location>
    </subcellularLocation>
</comment>
<dbReference type="Gene3D" id="3.40.50.2300">
    <property type="match status" value="1"/>
</dbReference>
<dbReference type="GO" id="GO:0032993">
    <property type="term" value="C:protein-DNA complex"/>
    <property type="evidence" value="ECO:0007669"/>
    <property type="project" value="TreeGrafter"/>
</dbReference>
<reference evidence="14 15" key="1">
    <citation type="submission" date="2018-07" db="EMBL/GenBank/DDBJ databases">
        <title>Anaerosacharophilus polymeroproducens gen. nov. sp. nov., an anaerobic bacterium isolated from salt field.</title>
        <authorList>
            <person name="Kim W."/>
            <person name="Yang S.-H."/>
            <person name="Oh J."/>
            <person name="Lee J.-H."/>
            <person name="Kwon K.K."/>
        </authorList>
    </citation>
    <scope>NUCLEOTIDE SEQUENCE [LARGE SCALE GENOMIC DNA]</scope>
    <source>
        <strain evidence="14 15">MCWD5</strain>
    </source>
</reference>
<dbReference type="InterPro" id="IPR036388">
    <property type="entry name" value="WH-like_DNA-bd_sf"/>
</dbReference>
<evidence type="ECO:0000313" key="15">
    <source>
        <dbReference type="Proteomes" id="UP000255036"/>
    </source>
</evidence>
<dbReference type="GO" id="GO:0005829">
    <property type="term" value="C:cytosol"/>
    <property type="evidence" value="ECO:0007669"/>
    <property type="project" value="TreeGrafter"/>
</dbReference>
<dbReference type="EMBL" id="QRCT01000012">
    <property type="protein sequence ID" value="RDU24729.1"/>
    <property type="molecule type" value="Genomic_DNA"/>
</dbReference>
<dbReference type="Pfam" id="PF00072">
    <property type="entry name" value="Response_reg"/>
    <property type="match status" value="1"/>
</dbReference>
<comment type="function">
    <text evidence="9">May play the central regulatory role in sporulation. It may be an element of the effector pathway responsible for the activation of sporulation genes in response to nutritional stress. Spo0A may act in concert with spo0H (a sigma factor) to control the expression of some genes that are critical to the sporulation process.</text>
</comment>
<dbReference type="Pfam" id="PF00486">
    <property type="entry name" value="Trans_reg_C"/>
    <property type="match status" value="1"/>
</dbReference>
<accession>A0A371AYV3</accession>
<keyword evidence="15" id="KW-1185">Reference proteome</keyword>
<dbReference type="PROSITE" id="PS51755">
    <property type="entry name" value="OMPR_PHOB"/>
    <property type="match status" value="1"/>
</dbReference>
<dbReference type="GO" id="GO:0045893">
    <property type="term" value="P:positive regulation of DNA-templated transcription"/>
    <property type="evidence" value="ECO:0007669"/>
    <property type="project" value="UniProtKB-ARBA"/>
</dbReference>
<gene>
    <name evidence="14" type="ORF">DWV06_04475</name>
</gene>
<dbReference type="InterPro" id="IPR001867">
    <property type="entry name" value="OmpR/PhoB-type_DNA-bd"/>
</dbReference>
<feature type="DNA-binding region" description="OmpR/PhoB-type" evidence="11">
    <location>
        <begin position="131"/>
        <end position="230"/>
    </location>
</feature>
<feature type="domain" description="OmpR/PhoB-type" evidence="13">
    <location>
        <begin position="131"/>
        <end position="230"/>
    </location>
</feature>
<evidence type="ECO:0000256" key="3">
    <source>
        <dbReference type="ARBA" id="ARBA00022490"/>
    </source>
</evidence>
<evidence type="ECO:0000313" key="14">
    <source>
        <dbReference type="EMBL" id="RDU24729.1"/>
    </source>
</evidence>
<dbReference type="SMART" id="SM00448">
    <property type="entry name" value="REC"/>
    <property type="match status" value="1"/>
</dbReference>
<evidence type="ECO:0000256" key="2">
    <source>
        <dbReference type="ARBA" id="ARBA00018672"/>
    </source>
</evidence>
<evidence type="ECO:0000256" key="11">
    <source>
        <dbReference type="PROSITE-ProRule" id="PRU01091"/>
    </source>
</evidence>
<dbReference type="Gene3D" id="6.10.250.690">
    <property type="match status" value="1"/>
</dbReference>
<dbReference type="InterPro" id="IPR001789">
    <property type="entry name" value="Sig_transdc_resp-reg_receiver"/>
</dbReference>
<dbReference type="SUPFAM" id="SSF52172">
    <property type="entry name" value="CheY-like"/>
    <property type="match status" value="1"/>
</dbReference>